<proteinExistence type="predicted"/>
<feature type="domain" description="YdbS-like PH" evidence="2">
    <location>
        <begin position="40"/>
        <end position="112"/>
    </location>
</feature>
<dbReference type="Proteomes" id="UP001239083">
    <property type="component" value="Unassembled WGS sequence"/>
</dbReference>
<sequence>MIILVAVVVVGITTGQPWVFFTFVPAAIGLVSYVWSRITRSLRYSIAGTPDGVRIGHGLLSTGNQTIPPGRVHAVEATQWVFWRPFGWWSIRINVAGQSVSASNEATARTIVLPVGTVADVHRVIALLLPDSASALEPVIDAGLTGRNGAGGFSRAPKRGAWLRPFSWRRIGWASADGVALLRRGAVVRSLTLVPLARMQSVARTVGPIERMLRLASVRIHTVTGPVSAGLPIIEQAEAEALFERIAHDAVERATADTSHHWGAVPAAVDARGASGASADPASTTEPGDAR</sequence>
<accession>A0ABU0R5G7</accession>
<dbReference type="Pfam" id="PF03703">
    <property type="entry name" value="bPH_2"/>
    <property type="match status" value="2"/>
</dbReference>
<comment type="caution">
    <text evidence="3">The sequence shown here is derived from an EMBL/GenBank/DDBJ whole genome shotgun (WGS) entry which is preliminary data.</text>
</comment>
<feature type="domain" description="YdbS-like PH" evidence="2">
    <location>
        <begin position="168"/>
        <end position="246"/>
    </location>
</feature>
<evidence type="ECO:0000313" key="4">
    <source>
        <dbReference type="Proteomes" id="UP001239083"/>
    </source>
</evidence>
<organism evidence="3 4">
    <name type="scientific">Agromyces ramosus</name>
    <dbReference type="NCBI Taxonomy" id="33879"/>
    <lineage>
        <taxon>Bacteria</taxon>
        <taxon>Bacillati</taxon>
        <taxon>Actinomycetota</taxon>
        <taxon>Actinomycetes</taxon>
        <taxon>Micrococcales</taxon>
        <taxon>Microbacteriaceae</taxon>
        <taxon>Agromyces</taxon>
    </lineage>
</organism>
<evidence type="ECO:0000256" key="1">
    <source>
        <dbReference type="SAM" id="MobiDB-lite"/>
    </source>
</evidence>
<feature type="compositionally biased region" description="Polar residues" evidence="1">
    <location>
        <begin position="281"/>
        <end position="291"/>
    </location>
</feature>
<reference evidence="3 4" key="1">
    <citation type="submission" date="2023-07" db="EMBL/GenBank/DDBJ databases">
        <title>Comparative genomics of wheat-associated soil bacteria to identify genetic determinants of phenazine resistance.</title>
        <authorList>
            <person name="Mouncey N."/>
        </authorList>
    </citation>
    <scope>NUCLEOTIDE SEQUENCE [LARGE SCALE GENOMIC DNA]</scope>
    <source>
        <strain evidence="3 4">V3I3</strain>
    </source>
</reference>
<name>A0ABU0R5G7_9MICO</name>
<evidence type="ECO:0000313" key="3">
    <source>
        <dbReference type="EMBL" id="MDQ0893327.1"/>
    </source>
</evidence>
<feature type="region of interest" description="Disordered" evidence="1">
    <location>
        <begin position="270"/>
        <end position="291"/>
    </location>
</feature>
<protein>
    <submittedName>
        <fullName evidence="3">Membrane protein YdbT with pleckstrin-like domain</fullName>
    </submittedName>
</protein>
<dbReference type="InterPro" id="IPR005182">
    <property type="entry name" value="YdbS-like_PH"/>
</dbReference>
<dbReference type="RefSeq" id="WP_307039663.1">
    <property type="nucleotide sequence ID" value="NZ_JAUSYY010000001.1"/>
</dbReference>
<dbReference type="EMBL" id="JAUSYY010000001">
    <property type="protein sequence ID" value="MDQ0893327.1"/>
    <property type="molecule type" value="Genomic_DNA"/>
</dbReference>
<dbReference type="PANTHER" id="PTHR34473:SF2">
    <property type="entry name" value="UPF0699 TRANSMEMBRANE PROTEIN YDBT"/>
    <property type="match status" value="1"/>
</dbReference>
<gene>
    <name evidence="3" type="ORF">QFZ26_000882</name>
</gene>
<keyword evidence="4" id="KW-1185">Reference proteome</keyword>
<dbReference type="PANTHER" id="PTHR34473">
    <property type="entry name" value="UPF0699 TRANSMEMBRANE PROTEIN YDBS"/>
    <property type="match status" value="1"/>
</dbReference>
<evidence type="ECO:0000259" key="2">
    <source>
        <dbReference type="Pfam" id="PF03703"/>
    </source>
</evidence>